<accession>A0A414ZM06</accession>
<feature type="region of interest" description="Disordered" evidence="1">
    <location>
        <begin position="683"/>
        <end position="730"/>
    </location>
</feature>
<sequence>MKKTRLSFRKSRWQRSDTNEIKPDYNNAFTVFGVLLTELANAAAAVLLTVCAVSVVNTTVSHVRCPYYVYVWLFIFSVISGFINRLTSLDTRKWVRHAINTGLLLVFLLGVFIANWQAAEHIKDGFLYVKGRYLEIINVYYGTSFVCPKGDKAFAGAFVGFVSFIVMLLLVTLAVQIKRRRMLTLFPTLMLAVQLCVGKSPSVSEVVMLTLCTLWCFIADGNARTVAGYDADGSAQDNEALRIASSFLYMAAVSAILFICVFAFEPLADTLVDKKPQMLAFQKDLEGSVKSLFSLGIDLQDGTVSNHYPSYSEKTVMTIEAKAGAPSNIYLRSFYGDTYENGRWIKKSDFSGMEKEYHDASRMTAWQTTIGLATLLDGYYDDETNPATEKYTITMKKLSTQYAYLPYCIDPYSIDAKGDIDFDEDFFITKDKATKTIEVSACPGFFDGSLEMSILEPEQPLEVNSDFYAAYNNYVMENYTAKQGGDGIVAEDAKLLLRTGQLTSDMMYTGYIRENDANRIAAAQLVQQFLTSKAFKYSKNPPSTGGKDVVENFLSNSRQGFCVHFASAGTMILRQMGVPCRYVSGYCAKEDSFKSDENDEDICEVKDSQSHAWVEIYLDDFGWIPVEMTPGYFEYVTGENPFDYIGVKGKKTNAGDAYNDSEHMNDTAADEDKLDEDAANEYTENTDAENDDTAKDDTSKAAANSTSGDGSEKAYGSQSGADKRTDAQNSKTRLHIPPVILKTSLCVIFLTALTAIIVYIKRRRNILWEARLAKRVKKGRYSRAAIMINNRIYKGLGHPSKNKTDELYLANLKEKYCGPDYCGIHWDEYMRIIQKAVYSSEGITGEECFMVVETWRRLEKKDIRHNSQKNMYKNSMINKK</sequence>
<feature type="transmembrane region" description="Helical" evidence="2">
    <location>
        <begin position="153"/>
        <end position="175"/>
    </location>
</feature>
<evidence type="ECO:0000313" key="5">
    <source>
        <dbReference type="Proteomes" id="UP000285865"/>
    </source>
</evidence>
<feature type="domain" description="Transglutaminase-like" evidence="3">
    <location>
        <begin position="554"/>
        <end position="630"/>
    </location>
</feature>
<organism evidence="4 5">
    <name type="scientific">Agathobacter rectalis</name>
    <dbReference type="NCBI Taxonomy" id="39491"/>
    <lineage>
        <taxon>Bacteria</taxon>
        <taxon>Bacillati</taxon>
        <taxon>Bacillota</taxon>
        <taxon>Clostridia</taxon>
        <taxon>Lachnospirales</taxon>
        <taxon>Lachnospiraceae</taxon>
        <taxon>Agathobacter</taxon>
    </lineage>
</organism>
<dbReference type="Pfam" id="PF01841">
    <property type="entry name" value="Transglut_core"/>
    <property type="match status" value="1"/>
</dbReference>
<evidence type="ECO:0000313" key="4">
    <source>
        <dbReference type="EMBL" id="RHI23239.1"/>
    </source>
</evidence>
<name>A0A414ZM06_9FIRM</name>
<dbReference type="Proteomes" id="UP000285865">
    <property type="component" value="Unassembled WGS sequence"/>
</dbReference>
<dbReference type="PANTHER" id="PTHR42736">
    <property type="entry name" value="PROTEIN-GLUTAMINE GAMMA-GLUTAMYLTRANSFERASE"/>
    <property type="match status" value="1"/>
</dbReference>
<dbReference type="Gene3D" id="3.10.620.30">
    <property type="match status" value="1"/>
</dbReference>
<reference evidence="4 5" key="1">
    <citation type="submission" date="2018-08" db="EMBL/GenBank/DDBJ databases">
        <title>A genome reference for cultivated species of the human gut microbiota.</title>
        <authorList>
            <person name="Zou Y."/>
            <person name="Xue W."/>
            <person name="Luo G."/>
        </authorList>
    </citation>
    <scope>NUCLEOTIDE SEQUENCE [LARGE SCALE GENOMIC DNA]</scope>
    <source>
        <strain evidence="4 5">AM16-11</strain>
    </source>
</reference>
<feature type="transmembrane region" description="Helical" evidence="2">
    <location>
        <begin position="98"/>
        <end position="118"/>
    </location>
</feature>
<keyword evidence="2" id="KW-0472">Membrane</keyword>
<feature type="transmembrane region" description="Helical" evidence="2">
    <location>
        <begin position="67"/>
        <end position="86"/>
    </location>
</feature>
<dbReference type="InterPro" id="IPR052901">
    <property type="entry name" value="Bact_TGase-like"/>
</dbReference>
<comment type="caution">
    <text evidence="4">The sequence shown here is derived from an EMBL/GenBank/DDBJ whole genome shotgun (WGS) entry which is preliminary data.</text>
</comment>
<protein>
    <submittedName>
        <fullName evidence="4">Transglutaminase domain-containing protein</fullName>
    </submittedName>
</protein>
<dbReference type="InterPro" id="IPR021878">
    <property type="entry name" value="TgpA_N"/>
</dbReference>
<dbReference type="SMART" id="SM00460">
    <property type="entry name" value="TGc"/>
    <property type="match status" value="1"/>
</dbReference>
<dbReference type="SUPFAM" id="SSF54001">
    <property type="entry name" value="Cysteine proteinases"/>
    <property type="match status" value="1"/>
</dbReference>
<evidence type="ECO:0000259" key="3">
    <source>
        <dbReference type="SMART" id="SM00460"/>
    </source>
</evidence>
<evidence type="ECO:0000256" key="2">
    <source>
        <dbReference type="SAM" id="Phobius"/>
    </source>
</evidence>
<feature type="transmembrane region" description="Helical" evidence="2">
    <location>
        <begin position="247"/>
        <end position="268"/>
    </location>
</feature>
<feature type="transmembrane region" description="Helical" evidence="2">
    <location>
        <begin position="739"/>
        <end position="760"/>
    </location>
</feature>
<dbReference type="PANTHER" id="PTHR42736:SF1">
    <property type="entry name" value="PROTEIN-GLUTAMINE GAMMA-GLUTAMYLTRANSFERASE"/>
    <property type="match status" value="1"/>
</dbReference>
<gene>
    <name evidence="4" type="ORF">DW172_07670</name>
</gene>
<keyword evidence="2" id="KW-0812">Transmembrane</keyword>
<feature type="transmembrane region" description="Helical" evidence="2">
    <location>
        <begin position="29"/>
        <end position="55"/>
    </location>
</feature>
<dbReference type="InterPro" id="IPR002931">
    <property type="entry name" value="Transglutaminase-like"/>
</dbReference>
<dbReference type="InterPro" id="IPR038765">
    <property type="entry name" value="Papain-like_cys_pep_sf"/>
</dbReference>
<proteinExistence type="predicted"/>
<dbReference type="Pfam" id="PF11992">
    <property type="entry name" value="TgpA_N"/>
    <property type="match status" value="1"/>
</dbReference>
<dbReference type="AlphaFoldDB" id="A0A414ZM06"/>
<dbReference type="EMBL" id="QRKN01000004">
    <property type="protein sequence ID" value="RHI23239.1"/>
    <property type="molecule type" value="Genomic_DNA"/>
</dbReference>
<evidence type="ECO:0000256" key="1">
    <source>
        <dbReference type="SAM" id="MobiDB-lite"/>
    </source>
</evidence>
<keyword evidence="2" id="KW-1133">Transmembrane helix</keyword>